<name>A0ACC0H900_9ERIC</name>
<evidence type="ECO:0000313" key="2">
    <source>
        <dbReference type="Proteomes" id="UP001060215"/>
    </source>
</evidence>
<sequence>MHVAIKRLLKTKSTSLGSSYLIFQEEGWRIEIGRITRARRFIGSRTRDGQTKVVREGDNDVAYSWNMKEQQLDKVQEFHKPSTEEGPTFIKDDAIVHSFGPEWHGRVRGLEFLLEHAIGSTVAWPTYFISFDFE</sequence>
<keyword evidence="2" id="KW-1185">Reference proteome</keyword>
<accession>A0ACC0H900</accession>
<dbReference type="EMBL" id="CM045762">
    <property type="protein sequence ID" value="KAI8009338.1"/>
    <property type="molecule type" value="Genomic_DNA"/>
</dbReference>
<dbReference type="Proteomes" id="UP001060215">
    <property type="component" value="Chromosome 5"/>
</dbReference>
<gene>
    <name evidence="1" type="ORF">LOK49_LG06G01712</name>
</gene>
<comment type="caution">
    <text evidence="1">The sequence shown here is derived from an EMBL/GenBank/DDBJ whole genome shotgun (WGS) entry which is preliminary data.</text>
</comment>
<proteinExistence type="predicted"/>
<reference evidence="1 2" key="1">
    <citation type="journal article" date="2022" name="Plant J.">
        <title>Chromosome-level genome of Camellia lanceoleosa provides a valuable resource for understanding genome evolution and self-incompatibility.</title>
        <authorList>
            <person name="Gong W."/>
            <person name="Xiao S."/>
            <person name="Wang L."/>
            <person name="Liao Z."/>
            <person name="Chang Y."/>
            <person name="Mo W."/>
            <person name="Hu G."/>
            <person name="Li W."/>
            <person name="Zhao G."/>
            <person name="Zhu H."/>
            <person name="Hu X."/>
            <person name="Ji K."/>
            <person name="Xiang X."/>
            <person name="Song Q."/>
            <person name="Yuan D."/>
            <person name="Jin S."/>
            <person name="Zhang L."/>
        </authorList>
    </citation>
    <scope>NUCLEOTIDE SEQUENCE [LARGE SCALE GENOMIC DNA]</scope>
    <source>
        <strain evidence="1">SQ_2022a</strain>
    </source>
</reference>
<organism evidence="1 2">
    <name type="scientific">Camellia lanceoleosa</name>
    <dbReference type="NCBI Taxonomy" id="1840588"/>
    <lineage>
        <taxon>Eukaryota</taxon>
        <taxon>Viridiplantae</taxon>
        <taxon>Streptophyta</taxon>
        <taxon>Embryophyta</taxon>
        <taxon>Tracheophyta</taxon>
        <taxon>Spermatophyta</taxon>
        <taxon>Magnoliopsida</taxon>
        <taxon>eudicotyledons</taxon>
        <taxon>Gunneridae</taxon>
        <taxon>Pentapetalae</taxon>
        <taxon>asterids</taxon>
        <taxon>Ericales</taxon>
        <taxon>Theaceae</taxon>
        <taxon>Camellia</taxon>
    </lineage>
</organism>
<evidence type="ECO:0000313" key="1">
    <source>
        <dbReference type="EMBL" id="KAI8009338.1"/>
    </source>
</evidence>
<protein>
    <submittedName>
        <fullName evidence="1">Uncharacterized protein</fullName>
    </submittedName>
</protein>